<dbReference type="GO" id="GO:0008833">
    <property type="term" value="F:deoxyribonuclease IV (phage-T4-induced) activity"/>
    <property type="evidence" value="ECO:0007669"/>
    <property type="project" value="UniProtKB-UniRule"/>
</dbReference>
<feature type="binding site" evidence="7">
    <location>
        <position position="265"/>
    </location>
    <ligand>
        <name>Zn(2+)</name>
        <dbReference type="ChEBI" id="CHEBI:29105"/>
        <label>2</label>
    </ligand>
</feature>
<keyword evidence="7" id="KW-0540">Nuclease</keyword>
<comment type="similarity">
    <text evidence="1 7">Belongs to the AP endonuclease 2 family.</text>
</comment>
<dbReference type="Gene3D" id="3.20.20.150">
    <property type="entry name" value="Divalent-metal-dependent TIM barrel enzymes"/>
    <property type="match status" value="1"/>
</dbReference>
<dbReference type="PROSITE" id="PS51432">
    <property type="entry name" value="AP_NUCLEASE_F2_4"/>
    <property type="match status" value="1"/>
</dbReference>
<comment type="catalytic activity">
    <reaction evidence="7">
        <text>Endonucleolytic cleavage to 5'-phosphooligonucleotide end-products.</text>
        <dbReference type="EC" id="3.1.21.2"/>
    </reaction>
</comment>
<evidence type="ECO:0000256" key="6">
    <source>
        <dbReference type="ARBA" id="ARBA00023204"/>
    </source>
</evidence>
<dbReference type="InterPro" id="IPR013022">
    <property type="entry name" value="Xyl_isomerase-like_TIM-brl"/>
</dbReference>
<dbReference type="PROSITE" id="PS00729">
    <property type="entry name" value="AP_NUCLEASE_F2_1"/>
    <property type="match status" value="1"/>
</dbReference>
<keyword evidence="5 7" id="KW-0862">Zinc</keyword>
<feature type="binding site" evidence="7">
    <location>
        <position position="233"/>
    </location>
    <ligand>
        <name>Zn(2+)</name>
        <dbReference type="ChEBI" id="CHEBI:29105"/>
        <label>3</label>
    </ligand>
</feature>
<keyword evidence="2 7" id="KW-0479">Metal-binding</keyword>
<protein>
    <recommendedName>
        <fullName evidence="7">Probable endonuclease 4</fullName>
        <ecNumber evidence="7">3.1.21.2</ecNumber>
    </recommendedName>
    <alternativeName>
        <fullName evidence="7">Endodeoxyribonuclease IV</fullName>
    </alternativeName>
    <alternativeName>
        <fullName evidence="7">Endonuclease IV</fullName>
    </alternativeName>
</protein>
<dbReference type="EC" id="3.1.21.2" evidence="7"/>
<comment type="cofactor">
    <cofactor evidence="7">
        <name>Zn(2+)</name>
        <dbReference type="ChEBI" id="CHEBI:29105"/>
    </cofactor>
    <text evidence="7">Binds 3 Zn(2+) ions.</text>
</comment>
<reference evidence="9 10" key="1">
    <citation type="journal article" date="2013" name="Proc. Natl. Acad. Sci. U.S.A.">
        <title>Candidate phylum TM6 genome recovered from a hospital sink biofilm provides genomic insights into this uncultivated phylum.</title>
        <authorList>
            <person name="McLean J.S."/>
            <person name="Lombardo M.J."/>
            <person name="Badger J.H."/>
            <person name="Edlund A."/>
            <person name="Novotny M."/>
            <person name="Yee-Greenbaum J."/>
            <person name="Vyahhi N."/>
            <person name="Hall A.P."/>
            <person name="Yang Y."/>
            <person name="Dupont C.L."/>
            <person name="Ziegler M.G."/>
            <person name="Chitsaz H."/>
            <person name="Allen A.E."/>
            <person name="Yooseph S."/>
            <person name="Tesler G."/>
            <person name="Pevzner P.A."/>
            <person name="Friedman R.M."/>
            <person name="Nealson K.H."/>
            <person name="Venter J.C."/>
            <person name="Lasken R.S."/>
        </authorList>
    </citation>
    <scope>NUCLEOTIDE SEQUENCE [LARGE SCALE GENOMIC DNA]</scope>
    <source>
        <strain evidence="9 10">TM6SC1</strain>
    </source>
</reference>
<dbReference type="GO" id="GO:0003677">
    <property type="term" value="F:DNA binding"/>
    <property type="evidence" value="ECO:0007669"/>
    <property type="project" value="InterPro"/>
</dbReference>
<dbReference type="NCBIfam" id="TIGR00587">
    <property type="entry name" value="nfo"/>
    <property type="match status" value="1"/>
</dbReference>
<proteinExistence type="inferred from homology"/>
<feature type="binding site" evidence="7">
    <location>
        <position position="149"/>
    </location>
    <ligand>
        <name>Zn(2+)</name>
        <dbReference type="ChEBI" id="CHEBI:29105"/>
        <label>1</label>
    </ligand>
</feature>
<evidence type="ECO:0000256" key="5">
    <source>
        <dbReference type="ARBA" id="ARBA00022833"/>
    </source>
</evidence>
<dbReference type="GO" id="GO:0006284">
    <property type="term" value="P:base-excision repair"/>
    <property type="evidence" value="ECO:0007669"/>
    <property type="project" value="TreeGrafter"/>
</dbReference>
<dbReference type="SUPFAM" id="SSF51658">
    <property type="entry name" value="Xylose isomerase-like"/>
    <property type="match status" value="1"/>
</dbReference>
<evidence type="ECO:0000256" key="4">
    <source>
        <dbReference type="ARBA" id="ARBA00022801"/>
    </source>
</evidence>
<evidence type="ECO:0000313" key="10">
    <source>
        <dbReference type="Proteomes" id="UP000032214"/>
    </source>
</evidence>
<feature type="binding site" evidence="7">
    <location>
        <position position="186"/>
    </location>
    <ligand>
        <name>Zn(2+)</name>
        <dbReference type="ChEBI" id="CHEBI:29105"/>
        <label>3</label>
    </ligand>
</feature>
<evidence type="ECO:0000256" key="7">
    <source>
        <dbReference type="HAMAP-Rule" id="MF_00152"/>
    </source>
</evidence>
<feature type="binding site" evidence="7">
    <location>
        <position position="149"/>
    </location>
    <ligand>
        <name>Zn(2+)</name>
        <dbReference type="ChEBI" id="CHEBI:29105"/>
        <label>2</label>
    </ligand>
</feature>
<feature type="binding site" evidence="7">
    <location>
        <position position="113"/>
    </location>
    <ligand>
        <name>Zn(2+)</name>
        <dbReference type="ChEBI" id="CHEBI:29105"/>
        <label>1</label>
    </ligand>
</feature>
<comment type="caution">
    <text evidence="9">The sequence shown here is derived from an EMBL/GenBank/DDBJ whole genome shotgun (WGS) entry which is preliminary data.</text>
</comment>
<comment type="function">
    <text evidence="7">Endonuclease IV plays a role in DNA repair. It cleaves phosphodiester bonds at apurinic or apyrimidinic (AP) sites, generating a 3'-hydroxyl group and a 5'-terminal sugar phosphate.</text>
</comment>
<dbReference type="eggNOG" id="COG0648">
    <property type="taxonomic scope" value="Bacteria"/>
</dbReference>
<dbReference type="SMART" id="SM00518">
    <property type="entry name" value="AP2Ec"/>
    <property type="match status" value="1"/>
</dbReference>
<name>A0A0D2JEA2_9BACT</name>
<evidence type="ECO:0000256" key="2">
    <source>
        <dbReference type="ARBA" id="ARBA00022723"/>
    </source>
</evidence>
<dbReference type="InterPro" id="IPR001719">
    <property type="entry name" value="AP_endonuc_2"/>
</dbReference>
<dbReference type="Proteomes" id="UP000032214">
    <property type="component" value="Unassembled WGS sequence"/>
</dbReference>
<evidence type="ECO:0000256" key="3">
    <source>
        <dbReference type="ARBA" id="ARBA00022763"/>
    </source>
</evidence>
<dbReference type="EMBL" id="ARQD01000001">
    <property type="protein sequence ID" value="KIX85396.1"/>
    <property type="molecule type" value="Genomic_DNA"/>
</dbReference>
<feature type="binding site" evidence="7">
    <location>
        <position position="183"/>
    </location>
    <ligand>
        <name>Zn(2+)</name>
        <dbReference type="ChEBI" id="CHEBI:29105"/>
        <label>2</label>
    </ligand>
</feature>
<dbReference type="CDD" id="cd00019">
    <property type="entry name" value="AP2Ec"/>
    <property type="match status" value="1"/>
</dbReference>
<keyword evidence="10" id="KW-1185">Reference proteome</keyword>
<feature type="binding site" evidence="7">
    <location>
        <position position="73"/>
    </location>
    <ligand>
        <name>Zn(2+)</name>
        <dbReference type="ChEBI" id="CHEBI:29105"/>
        <label>1</label>
    </ligand>
</feature>
<dbReference type="STRING" id="1306947.J120_00210"/>
<evidence type="ECO:0000313" key="9">
    <source>
        <dbReference type="EMBL" id="KIX85396.1"/>
    </source>
</evidence>
<dbReference type="InterPro" id="IPR036237">
    <property type="entry name" value="Xyl_isomerase-like_sf"/>
</dbReference>
<keyword evidence="4 7" id="KW-0378">Hydrolase</keyword>
<sequence>MSIILQESQLIGAHLSIEGGYYKALERAKQIDANAVQLFTKSNRQWAARPLAPQAIELFKEKRNSLNIYPVAHASYLINLASDNPDIILKSIESASWEIQTCQALEIPTLVLHPGSAGSQSREQALDNIVRNLDYIFEKIPGLTCIALETMAGQGSVLARSFEEIGYIINQSKYSERLGVCLDTCHVFAAGYDFTTATGYQAMWNQFINYIPIPYLKVIHANDSKKPAGSQVDRHEHIGKGCIGIEAFSLLCNDPRLRHIVKIVETPKASLEEDAYNVRILKSLIKK</sequence>
<evidence type="ECO:0000259" key="8">
    <source>
        <dbReference type="Pfam" id="PF01261"/>
    </source>
</evidence>
<dbReference type="FunFam" id="3.20.20.150:FF:000001">
    <property type="entry name" value="Probable endonuclease 4"/>
    <property type="match status" value="1"/>
</dbReference>
<evidence type="ECO:0000256" key="1">
    <source>
        <dbReference type="ARBA" id="ARBA00005340"/>
    </source>
</evidence>
<feature type="binding site" evidence="7">
    <location>
        <position position="220"/>
    </location>
    <ligand>
        <name>Zn(2+)</name>
        <dbReference type="ChEBI" id="CHEBI:29105"/>
        <label>2</label>
    </ligand>
</feature>
<dbReference type="GO" id="GO:0008270">
    <property type="term" value="F:zinc ion binding"/>
    <property type="evidence" value="ECO:0007669"/>
    <property type="project" value="UniProtKB-UniRule"/>
</dbReference>
<keyword evidence="7" id="KW-0255">Endonuclease</keyword>
<feature type="binding site" evidence="7">
    <location>
        <position position="235"/>
    </location>
    <ligand>
        <name>Zn(2+)</name>
        <dbReference type="ChEBI" id="CHEBI:29105"/>
        <label>3</label>
    </ligand>
</feature>
<dbReference type="InterPro" id="IPR018246">
    <property type="entry name" value="AP_endonuc_F2_Zn_BS"/>
</dbReference>
<dbReference type="HAMAP" id="MF_00152">
    <property type="entry name" value="Nfo"/>
    <property type="match status" value="1"/>
</dbReference>
<keyword evidence="6 7" id="KW-0234">DNA repair</keyword>
<dbReference type="PROSITE" id="PS00731">
    <property type="entry name" value="AP_NUCLEASE_F2_3"/>
    <property type="match status" value="1"/>
</dbReference>
<dbReference type="Pfam" id="PF01261">
    <property type="entry name" value="AP_endonuc_2"/>
    <property type="match status" value="1"/>
</dbReference>
<dbReference type="GO" id="GO:0008081">
    <property type="term" value="F:phosphoric diester hydrolase activity"/>
    <property type="evidence" value="ECO:0007669"/>
    <property type="project" value="TreeGrafter"/>
</dbReference>
<gene>
    <name evidence="7" type="primary">nfo</name>
    <name evidence="9" type="ORF">J120_00210</name>
</gene>
<feature type="domain" description="Xylose isomerase-like TIM barrel" evidence="8">
    <location>
        <begin position="25"/>
        <end position="273"/>
    </location>
</feature>
<keyword evidence="3 7" id="KW-0227">DNA damage</keyword>
<dbReference type="AlphaFoldDB" id="A0A0D2JEA2"/>
<accession>A0A0D2JEA2</accession>
<dbReference type="GO" id="GO:0003906">
    <property type="term" value="F:DNA-(apurinic or apyrimidinic site) endonuclease activity"/>
    <property type="evidence" value="ECO:0007669"/>
    <property type="project" value="TreeGrafter"/>
</dbReference>
<dbReference type="PANTHER" id="PTHR21445:SF0">
    <property type="entry name" value="APURINIC-APYRIMIDINIC ENDONUCLEASE"/>
    <property type="match status" value="1"/>
</dbReference>
<dbReference type="PANTHER" id="PTHR21445">
    <property type="entry name" value="ENDONUCLEASE IV ENDODEOXYRIBONUCLEASE IV"/>
    <property type="match status" value="1"/>
</dbReference>
<dbReference type="PROSITE" id="PS00730">
    <property type="entry name" value="AP_NUCLEASE_F2_2"/>
    <property type="match status" value="1"/>
</dbReference>
<organism evidence="9 10">
    <name type="scientific">candidate division TM6 bacterium JCVI TM6SC1</name>
    <dbReference type="NCBI Taxonomy" id="1306947"/>
    <lineage>
        <taxon>Bacteria</taxon>
        <taxon>Candidatus Babelota</taxon>
        <taxon>Vermiphilus</taxon>
    </lineage>
</organism>